<dbReference type="GO" id="GO:0005886">
    <property type="term" value="C:plasma membrane"/>
    <property type="evidence" value="ECO:0007669"/>
    <property type="project" value="UniProtKB-SubCell"/>
</dbReference>
<dbReference type="Gene3D" id="3.40.50.300">
    <property type="entry name" value="P-loop containing nucleotide triphosphate hydrolases"/>
    <property type="match status" value="1"/>
</dbReference>
<dbReference type="InterPro" id="IPR051539">
    <property type="entry name" value="T4SS-coupling_protein"/>
</dbReference>
<evidence type="ECO:0000313" key="7">
    <source>
        <dbReference type="EMBL" id="TDD37782.1"/>
    </source>
</evidence>
<feature type="domain" description="TraD/TraG TraM recognition site" evidence="6">
    <location>
        <begin position="427"/>
        <end position="516"/>
    </location>
</feature>
<gene>
    <name evidence="7" type="ORF">E1288_39965</name>
</gene>
<dbReference type="OrthoDB" id="226701at2"/>
<sequence>MARRDFALMAVMLALVGAILGAAAVLTTGAVVATAVCGGPWQLPPVGTWLTTALAILAHPGHLEDAIPAPWGPVLAGRAGTYWAITASGATASAVAIAAVSRIVWRAFAPMPSGHASRADIRRELSRSAARRTAKWTRPSMTWQERQRAPIEQVAVPSHDGPHGRALWLPLENPTGAVAPTQSSKSRGDLVHKVMAAGGALLCSTTKPDLFEFSALSRIRDVGGPVLVFDVTGSVRWPAKLRWSPVAGCTDPDVAWRRAEAMVGASSTDLQGVSGNDKVFRNRAKVVLQAYLLAAANARRGVDALVDWSITRASEPVQLLMPHAPELAKNLRQEVTMVAETSDAVWLSVRRALEPLMQPNLRELCSPPAGEEFDAEAFIRARGTLYLIASREQAALAAPILTALADLWLTTAQDMALHTEHNRLEPPVSTMLDELPIATPVPKLPKILADSAGRGVLVHWAAQSIAQLEEAYDQLGARQLIDNTTALSIYSGLKDQRTLEWISVLAGHHERLRFQQHADGALSVGRATLSTEDAPVYRPGAVRMLRRERVLLIHRHLRPLEARLVDVTQRRDWKQIKADIAAVRSGSAAVRADGSPIREVSNA</sequence>
<dbReference type="Pfam" id="PF12696">
    <property type="entry name" value="TraG-D_C"/>
    <property type="match status" value="1"/>
</dbReference>
<dbReference type="PANTHER" id="PTHR37937:SF1">
    <property type="entry name" value="CONJUGATIVE TRANSFER: DNA TRANSPORT"/>
    <property type="match status" value="1"/>
</dbReference>
<dbReference type="Proteomes" id="UP000294947">
    <property type="component" value="Unassembled WGS sequence"/>
</dbReference>
<reference evidence="7 8" key="1">
    <citation type="submission" date="2019-03" db="EMBL/GenBank/DDBJ databases">
        <title>Draft genome sequences of novel Actinobacteria.</title>
        <authorList>
            <person name="Sahin N."/>
            <person name="Ay H."/>
            <person name="Saygin H."/>
        </authorList>
    </citation>
    <scope>NUCLEOTIDE SEQUENCE [LARGE SCALE GENOMIC DNA]</scope>
    <source>
        <strain evidence="7 8">7K502</strain>
    </source>
</reference>
<dbReference type="RefSeq" id="WP_132493884.1">
    <property type="nucleotide sequence ID" value="NZ_SMKW01000092.1"/>
</dbReference>
<dbReference type="SUPFAM" id="SSF52540">
    <property type="entry name" value="P-loop containing nucleoside triphosphate hydrolases"/>
    <property type="match status" value="1"/>
</dbReference>
<accession>A0A4R4Y4F2</accession>
<evidence type="ECO:0000256" key="1">
    <source>
        <dbReference type="ARBA" id="ARBA00004651"/>
    </source>
</evidence>
<evidence type="ECO:0000256" key="3">
    <source>
        <dbReference type="ARBA" id="ARBA00022692"/>
    </source>
</evidence>
<name>A0A4R4Y4F2_9PSEU</name>
<evidence type="ECO:0000256" key="2">
    <source>
        <dbReference type="ARBA" id="ARBA00022475"/>
    </source>
</evidence>
<dbReference type="AlphaFoldDB" id="A0A4R4Y4F2"/>
<dbReference type="PANTHER" id="PTHR37937">
    <property type="entry name" value="CONJUGATIVE TRANSFER: DNA TRANSPORT"/>
    <property type="match status" value="1"/>
</dbReference>
<evidence type="ECO:0000256" key="4">
    <source>
        <dbReference type="ARBA" id="ARBA00022989"/>
    </source>
</evidence>
<keyword evidence="2" id="KW-1003">Cell membrane</keyword>
<keyword evidence="3" id="KW-0812">Transmembrane</keyword>
<comment type="subcellular location">
    <subcellularLocation>
        <location evidence="1">Cell membrane</location>
        <topology evidence="1">Multi-pass membrane protein</topology>
    </subcellularLocation>
</comment>
<evidence type="ECO:0000313" key="8">
    <source>
        <dbReference type="Proteomes" id="UP000294947"/>
    </source>
</evidence>
<dbReference type="InterPro" id="IPR032689">
    <property type="entry name" value="TraG-D_C"/>
</dbReference>
<comment type="caution">
    <text evidence="7">The sequence shown here is derived from an EMBL/GenBank/DDBJ whole genome shotgun (WGS) entry which is preliminary data.</text>
</comment>
<organism evidence="7 8">
    <name type="scientific">Saccharopolyspora elongata</name>
    <dbReference type="NCBI Taxonomy" id="2530387"/>
    <lineage>
        <taxon>Bacteria</taxon>
        <taxon>Bacillati</taxon>
        <taxon>Actinomycetota</taxon>
        <taxon>Actinomycetes</taxon>
        <taxon>Pseudonocardiales</taxon>
        <taxon>Pseudonocardiaceae</taxon>
        <taxon>Saccharopolyspora</taxon>
    </lineage>
</organism>
<proteinExistence type="predicted"/>
<keyword evidence="4" id="KW-1133">Transmembrane helix</keyword>
<keyword evidence="8" id="KW-1185">Reference proteome</keyword>
<dbReference type="EMBL" id="SMKW01000092">
    <property type="protein sequence ID" value="TDD37782.1"/>
    <property type="molecule type" value="Genomic_DNA"/>
</dbReference>
<dbReference type="InterPro" id="IPR027417">
    <property type="entry name" value="P-loop_NTPase"/>
</dbReference>
<keyword evidence="5" id="KW-0472">Membrane</keyword>
<dbReference type="CDD" id="cd01127">
    <property type="entry name" value="TrwB_TraG_TraD_VirD4"/>
    <property type="match status" value="1"/>
</dbReference>
<protein>
    <submittedName>
        <fullName evidence="7">Type IV secretory system conjugative DNA transfer family protein</fullName>
    </submittedName>
</protein>
<evidence type="ECO:0000256" key="5">
    <source>
        <dbReference type="ARBA" id="ARBA00023136"/>
    </source>
</evidence>
<evidence type="ECO:0000259" key="6">
    <source>
        <dbReference type="Pfam" id="PF12696"/>
    </source>
</evidence>